<evidence type="ECO:0000313" key="3">
    <source>
        <dbReference type="EMBL" id="QOY89373.1"/>
    </source>
</evidence>
<dbReference type="InterPro" id="IPR013830">
    <property type="entry name" value="SGNH_hydro"/>
</dbReference>
<dbReference type="InterPro" id="IPR051532">
    <property type="entry name" value="Ester_Hydrolysis_Enzymes"/>
</dbReference>
<dbReference type="Proteomes" id="UP000593892">
    <property type="component" value="Chromosome"/>
</dbReference>
<reference evidence="3 4" key="1">
    <citation type="submission" date="2020-10" db="EMBL/GenBank/DDBJ databases">
        <title>Complete genome sequence of Paludibaculum fermentans P105T, a facultatively anaerobic acidobacterium capable of dissimilatory Fe(III) reduction.</title>
        <authorList>
            <person name="Dedysh S.N."/>
            <person name="Beletsky A.V."/>
            <person name="Kulichevskaya I.S."/>
            <person name="Mardanov A.V."/>
            <person name="Ravin N.V."/>
        </authorList>
    </citation>
    <scope>NUCLEOTIDE SEQUENCE [LARGE SCALE GENOMIC DNA]</scope>
    <source>
        <strain evidence="3 4">P105</strain>
    </source>
</reference>
<dbReference type="CDD" id="cd04501">
    <property type="entry name" value="SGNH_hydrolase_like_4"/>
    <property type="match status" value="1"/>
</dbReference>
<proteinExistence type="predicted"/>
<dbReference type="PANTHER" id="PTHR30383">
    <property type="entry name" value="THIOESTERASE 1/PROTEASE 1/LYSOPHOSPHOLIPASE L1"/>
    <property type="match status" value="1"/>
</dbReference>
<keyword evidence="3" id="KW-0378">Hydrolase</keyword>
<name>A0A7S7NT67_PALFE</name>
<dbReference type="InterPro" id="IPR036514">
    <property type="entry name" value="SGNH_hydro_sf"/>
</dbReference>
<dbReference type="Gene3D" id="3.40.50.1110">
    <property type="entry name" value="SGNH hydrolase"/>
    <property type="match status" value="1"/>
</dbReference>
<keyword evidence="4" id="KW-1185">Reference proteome</keyword>
<keyword evidence="1" id="KW-0732">Signal</keyword>
<dbReference type="KEGG" id="pfer:IRI77_05295"/>
<accession>A0A7S7NT67</accession>
<feature type="signal peptide" evidence="1">
    <location>
        <begin position="1"/>
        <end position="20"/>
    </location>
</feature>
<dbReference type="Pfam" id="PF13472">
    <property type="entry name" value="Lipase_GDSL_2"/>
    <property type="match status" value="1"/>
</dbReference>
<dbReference type="AlphaFoldDB" id="A0A7S7NT67"/>
<dbReference type="RefSeq" id="WP_194451035.1">
    <property type="nucleotide sequence ID" value="NZ_CP063849.1"/>
</dbReference>
<evidence type="ECO:0000259" key="2">
    <source>
        <dbReference type="Pfam" id="PF13472"/>
    </source>
</evidence>
<dbReference type="GO" id="GO:0004622">
    <property type="term" value="F:phosphatidylcholine lysophospholipase activity"/>
    <property type="evidence" value="ECO:0007669"/>
    <property type="project" value="TreeGrafter"/>
</dbReference>
<dbReference type="PANTHER" id="PTHR30383:SF5">
    <property type="entry name" value="SGNH HYDROLASE-TYPE ESTERASE DOMAIN-CONTAINING PROTEIN"/>
    <property type="match status" value="1"/>
</dbReference>
<evidence type="ECO:0000256" key="1">
    <source>
        <dbReference type="SAM" id="SignalP"/>
    </source>
</evidence>
<dbReference type="EMBL" id="CP063849">
    <property type="protein sequence ID" value="QOY89373.1"/>
    <property type="molecule type" value="Genomic_DNA"/>
</dbReference>
<feature type="domain" description="SGNH hydrolase-type esterase" evidence="2">
    <location>
        <begin position="68"/>
        <end position="232"/>
    </location>
</feature>
<evidence type="ECO:0000313" key="4">
    <source>
        <dbReference type="Proteomes" id="UP000593892"/>
    </source>
</evidence>
<feature type="chain" id="PRO_5032981379" evidence="1">
    <location>
        <begin position="21"/>
        <end position="247"/>
    </location>
</feature>
<dbReference type="SUPFAM" id="SSF52266">
    <property type="entry name" value="SGNH hydrolase"/>
    <property type="match status" value="1"/>
</dbReference>
<sequence>MKLTFLLLACAAVLSAQTPAAEPTELSKLKTTVDRQERTLKDWPNLNRYRAENATVVAPVAGEERVVFMGDSITDGWGRRYGKFFPGKPYINRGISGQTTPQMLLRFRADVIELHPKVVVILAGTNDISGNTGPMTLKETEANLMSMAELARANGIRVVLSALLPTCDYIRPQTDRRPNEKIRELNIWMRGYAAGTGAVFLDYFTPSLDDKQVLKKELTYDGLHPNEAGYEVMGPLAQKAIDVALAK</sequence>
<organism evidence="3 4">
    <name type="scientific">Paludibaculum fermentans</name>
    <dbReference type="NCBI Taxonomy" id="1473598"/>
    <lineage>
        <taxon>Bacteria</taxon>
        <taxon>Pseudomonadati</taxon>
        <taxon>Acidobacteriota</taxon>
        <taxon>Terriglobia</taxon>
        <taxon>Bryobacterales</taxon>
        <taxon>Bryobacteraceae</taxon>
        <taxon>Paludibaculum</taxon>
    </lineage>
</organism>
<protein>
    <submittedName>
        <fullName evidence="3">SGNH/GDSL hydrolase family protein</fullName>
    </submittedName>
</protein>
<gene>
    <name evidence="3" type="ORF">IRI77_05295</name>
</gene>